<accession>A0A4Z2HZV6</accession>
<organism evidence="2 3">
    <name type="scientific">Liparis tanakae</name>
    <name type="common">Tanaka's snailfish</name>
    <dbReference type="NCBI Taxonomy" id="230148"/>
    <lineage>
        <taxon>Eukaryota</taxon>
        <taxon>Metazoa</taxon>
        <taxon>Chordata</taxon>
        <taxon>Craniata</taxon>
        <taxon>Vertebrata</taxon>
        <taxon>Euteleostomi</taxon>
        <taxon>Actinopterygii</taxon>
        <taxon>Neopterygii</taxon>
        <taxon>Teleostei</taxon>
        <taxon>Neoteleostei</taxon>
        <taxon>Acanthomorphata</taxon>
        <taxon>Eupercaria</taxon>
        <taxon>Perciformes</taxon>
        <taxon>Cottioidei</taxon>
        <taxon>Cottales</taxon>
        <taxon>Liparidae</taxon>
        <taxon>Liparis</taxon>
    </lineage>
</organism>
<evidence type="ECO:0000313" key="3">
    <source>
        <dbReference type="Proteomes" id="UP000314294"/>
    </source>
</evidence>
<feature type="region of interest" description="Disordered" evidence="1">
    <location>
        <begin position="24"/>
        <end position="44"/>
    </location>
</feature>
<evidence type="ECO:0000313" key="2">
    <source>
        <dbReference type="EMBL" id="TNN71101.1"/>
    </source>
</evidence>
<dbReference type="Proteomes" id="UP000314294">
    <property type="component" value="Unassembled WGS sequence"/>
</dbReference>
<evidence type="ECO:0000256" key="1">
    <source>
        <dbReference type="SAM" id="MobiDB-lite"/>
    </source>
</evidence>
<reference evidence="2 3" key="1">
    <citation type="submission" date="2019-03" db="EMBL/GenBank/DDBJ databases">
        <title>First draft genome of Liparis tanakae, snailfish: a comprehensive survey of snailfish specific genes.</title>
        <authorList>
            <person name="Kim W."/>
            <person name="Song I."/>
            <person name="Jeong J.-H."/>
            <person name="Kim D."/>
            <person name="Kim S."/>
            <person name="Ryu S."/>
            <person name="Song J.Y."/>
            <person name="Lee S.K."/>
        </authorList>
    </citation>
    <scope>NUCLEOTIDE SEQUENCE [LARGE SCALE GENOMIC DNA]</scope>
    <source>
        <tissue evidence="2">Muscle</tissue>
    </source>
</reference>
<dbReference type="AlphaFoldDB" id="A0A4Z2HZV6"/>
<proteinExistence type="predicted"/>
<name>A0A4Z2HZV6_9TELE</name>
<feature type="compositionally biased region" description="Acidic residues" evidence="1">
    <location>
        <begin position="25"/>
        <end position="41"/>
    </location>
</feature>
<comment type="caution">
    <text evidence="2">The sequence shown here is derived from an EMBL/GenBank/DDBJ whole genome shotgun (WGS) entry which is preliminary data.</text>
</comment>
<dbReference type="EMBL" id="SRLO01000154">
    <property type="protein sequence ID" value="TNN71101.1"/>
    <property type="molecule type" value="Genomic_DNA"/>
</dbReference>
<protein>
    <submittedName>
        <fullName evidence="2">Uncharacterized protein</fullName>
    </submittedName>
</protein>
<keyword evidence="3" id="KW-1185">Reference proteome</keyword>
<sequence>MFSLDLPWSTSALLSSLNRETIAEGVEEDDDDDEEEEEEGVSVERTAFNPFGLINNFLQNEEGVFRLSRFLDDALHHFLLKLTKQRRLVSGLTASPSSTTPSLESNMIAPTTVFAFPEEEEKEEEEREDEDEGVLDLQLLLLLPPPRPTLFLSRALSGDSSLRSREYCLFVSRVSLPDERRLCDGRMPLSSRTASGHEPVGPPALAALPFSSKLVPSMRLESSVTGVLLCERSWSTSAVLGCSVWSSGIGERKDDIASAWLGRTGQRSCSISYSAFNSKKQQSAHVRQKYLHFMKNLFRKVREF</sequence>
<gene>
    <name evidence="2" type="ORF">EYF80_018621</name>
</gene>